<dbReference type="AlphaFoldDB" id="A0A8J6Y2I0"/>
<evidence type="ECO:0000313" key="1">
    <source>
        <dbReference type="EMBL" id="MBD3867999.1"/>
    </source>
</evidence>
<proteinExistence type="predicted"/>
<dbReference type="EMBL" id="JACXWD010000020">
    <property type="protein sequence ID" value="MBD3867999.1"/>
    <property type="molecule type" value="Genomic_DNA"/>
</dbReference>
<name>A0A8J6Y2I0_9BACT</name>
<sequence length="59" mass="6932">MHEVRIRIQLDHTRFCALEEEARHRGVKLESIVEGFIHGLIRELDRDEMEGTDHPIIPS</sequence>
<organism evidence="1 2">
    <name type="scientific">Candidatus Polarisedimenticola svalbardensis</name>
    <dbReference type="NCBI Taxonomy" id="2886004"/>
    <lineage>
        <taxon>Bacteria</taxon>
        <taxon>Pseudomonadati</taxon>
        <taxon>Acidobacteriota</taxon>
        <taxon>Candidatus Polarisedimenticolia</taxon>
        <taxon>Candidatus Polarisedimenticolales</taxon>
        <taxon>Candidatus Polarisedimenticolaceae</taxon>
        <taxon>Candidatus Polarisedimenticola</taxon>
    </lineage>
</organism>
<comment type="caution">
    <text evidence="1">The sequence shown here is derived from an EMBL/GenBank/DDBJ whole genome shotgun (WGS) entry which is preliminary data.</text>
</comment>
<evidence type="ECO:0000313" key="2">
    <source>
        <dbReference type="Proteomes" id="UP000648239"/>
    </source>
</evidence>
<reference evidence="1 2" key="1">
    <citation type="submission" date="2020-08" db="EMBL/GenBank/DDBJ databases">
        <title>Acidobacteriota in marine sediments use diverse sulfur dissimilation pathways.</title>
        <authorList>
            <person name="Wasmund K."/>
        </authorList>
    </citation>
    <scope>NUCLEOTIDE SEQUENCE [LARGE SCALE GENOMIC DNA]</scope>
    <source>
        <strain evidence="1">MAG AM4</strain>
    </source>
</reference>
<dbReference type="Proteomes" id="UP000648239">
    <property type="component" value="Unassembled WGS sequence"/>
</dbReference>
<protein>
    <submittedName>
        <fullName evidence="1">Uncharacterized protein</fullName>
    </submittedName>
</protein>
<accession>A0A8J6Y2I0</accession>
<gene>
    <name evidence="1" type="ORF">IFK94_07735</name>
</gene>